<gene>
    <name evidence="3" type="ORF">SUNI508_02532</name>
</gene>
<evidence type="ECO:0000256" key="1">
    <source>
        <dbReference type="ARBA" id="ARBA00038158"/>
    </source>
</evidence>
<sequence length="430" mass="48433">MAHNEREAFSHEDTYYVKRELSKYGHESPNGEESQVTGPGTLPPMSPSRLLESTHAARPPSHLYTEDIPTADSMYLGLQQAELNGQPTSAHEPDPNFAAVANDLINATLGRVPDGKSVVEPDSILEESGRLYHGYKAGQYFLPNDAAEQDRLDLQSHLWLLMLDGWLHLAPMSEVPEYVLDIATGTGIWALEFAERHPTSKVIGTDLSAIQPNRNLPNCWFQKDDAEDEWVFPAPHPAGTVCSGPCEHRIEFDYIHLRMVATCFNDMRAVIQTAYDNLKPGGWIELQDGSFDLRQENGNYEGSPLYRWSDGCIRGAAVHGRDILLQDKYEGWLKEAGFIETRERQVIVPCNPWPKARKQKEMGYFQLKNLLDGMRGVGFKMMRAAGFSPEEIEQTVTEAKEYVSDCRNHVYGLGYVVYGRKPLEEETVSK</sequence>
<comment type="similarity">
    <text evidence="1">Belongs to the methyltransferase superfamily. LaeA methyltransferase family.</text>
</comment>
<keyword evidence="4" id="KW-1185">Reference proteome</keyword>
<dbReference type="Pfam" id="PF13489">
    <property type="entry name" value="Methyltransf_23"/>
    <property type="match status" value="1"/>
</dbReference>
<feature type="region of interest" description="Disordered" evidence="2">
    <location>
        <begin position="22"/>
        <end position="52"/>
    </location>
</feature>
<dbReference type="Gene3D" id="3.40.50.150">
    <property type="entry name" value="Vaccinia Virus protein VP39"/>
    <property type="match status" value="1"/>
</dbReference>
<dbReference type="PANTHER" id="PTHR43591:SF102">
    <property type="entry name" value="S-ADENOSYL-L-METHIONINE-DEPENDENT METHYLTRANSFERASE"/>
    <property type="match status" value="1"/>
</dbReference>
<comment type="caution">
    <text evidence="3">The sequence shown here is derived from an EMBL/GenBank/DDBJ whole genome shotgun (WGS) entry which is preliminary data.</text>
</comment>
<dbReference type="EMBL" id="JARVKF010000440">
    <property type="protein sequence ID" value="KAK9413333.1"/>
    <property type="molecule type" value="Genomic_DNA"/>
</dbReference>
<proteinExistence type="inferred from homology"/>
<evidence type="ECO:0000313" key="3">
    <source>
        <dbReference type="EMBL" id="KAK9413333.1"/>
    </source>
</evidence>
<evidence type="ECO:0000313" key="4">
    <source>
        <dbReference type="Proteomes" id="UP001408356"/>
    </source>
</evidence>
<dbReference type="CDD" id="cd02440">
    <property type="entry name" value="AdoMet_MTases"/>
    <property type="match status" value="1"/>
</dbReference>
<evidence type="ECO:0000256" key="2">
    <source>
        <dbReference type="SAM" id="MobiDB-lite"/>
    </source>
</evidence>
<reference evidence="3 4" key="1">
    <citation type="journal article" date="2024" name="J. Plant Pathol.">
        <title>Sequence and assembly of the genome of Seiridium unicorne, isolate CBS 538.82, causal agent of cypress canker disease.</title>
        <authorList>
            <person name="Scali E."/>
            <person name="Rocca G.D."/>
            <person name="Danti R."/>
            <person name="Garbelotto M."/>
            <person name="Barberini S."/>
            <person name="Baroncelli R."/>
            <person name="Emiliani G."/>
        </authorList>
    </citation>
    <scope>NUCLEOTIDE SEQUENCE [LARGE SCALE GENOMIC DNA]</scope>
    <source>
        <strain evidence="3 4">BM-138-508</strain>
    </source>
</reference>
<dbReference type="PANTHER" id="PTHR43591">
    <property type="entry name" value="METHYLTRANSFERASE"/>
    <property type="match status" value="1"/>
</dbReference>
<organism evidence="3 4">
    <name type="scientific">Seiridium unicorne</name>
    <dbReference type="NCBI Taxonomy" id="138068"/>
    <lineage>
        <taxon>Eukaryota</taxon>
        <taxon>Fungi</taxon>
        <taxon>Dikarya</taxon>
        <taxon>Ascomycota</taxon>
        <taxon>Pezizomycotina</taxon>
        <taxon>Sordariomycetes</taxon>
        <taxon>Xylariomycetidae</taxon>
        <taxon>Amphisphaeriales</taxon>
        <taxon>Sporocadaceae</taxon>
        <taxon>Seiridium</taxon>
    </lineage>
</organism>
<dbReference type="Proteomes" id="UP001408356">
    <property type="component" value="Unassembled WGS sequence"/>
</dbReference>
<evidence type="ECO:0008006" key="5">
    <source>
        <dbReference type="Google" id="ProtNLM"/>
    </source>
</evidence>
<accession>A0ABR2UFD8</accession>
<dbReference type="InterPro" id="IPR029063">
    <property type="entry name" value="SAM-dependent_MTases_sf"/>
</dbReference>
<name>A0ABR2UFD8_9PEZI</name>
<dbReference type="SUPFAM" id="SSF53335">
    <property type="entry name" value="S-adenosyl-L-methionine-dependent methyltransferases"/>
    <property type="match status" value="1"/>
</dbReference>
<protein>
    <recommendedName>
        <fullName evidence="5">S-adenosyl-L-methionine-dependent methyltransferase</fullName>
    </recommendedName>
</protein>